<feature type="transmembrane region" description="Helical" evidence="1">
    <location>
        <begin position="31"/>
        <end position="50"/>
    </location>
</feature>
<dbReference type="Proteomes" id="UP001283361">
    <property type="component" value="Unassembled WGS sequence"/>
</dbReference>
<accession>A0AAE1ASI2</accession>
<organism evidence="2 3">
    <name type="scientific">Elysia crispata</name>
    <name type="common">lettuce slug</name>
    <dbReference type="NCBI Taxonomy" id="231223"/>
    <lineage>
        <taxon>Eukaryota</taxon>
        <taxon>Metazoa</taxon>
        <taxon>Spiralia</taxon>
        <taxon>Lophotrochozoa</taxon>
        <taxon>Mollusca</taxon>
        <taxon>Gastropoda</taxon>
        <taxon>Heterobranchia</taxon>
        <taxon>Euthyneura</taxon>
        <taxon>Panpulmonata</taxon>
        <taxon>Sacoglossa</taxon>
        <taxon>Placobranchoidea</taxon>
        <taxon>Plakobranchidae</taxon>
        <taxon>Elysia</taxon>
    </lineage>
</organism>
<reference evidence="2" key="1">
    <citation type="journal article" date="2023" name="G3 (Bethesda)">
        <title>A reference genome for the long-term kleptoplast-retaining sea slug Elysia crispata morphotype clarki.</title>
        <authorList>
            <person name="Eastman K.E."/>
            <person name="Pendleton A.L."/>
            <person name="Shaikh M.A."/>
            <person name="Suttiyut T."/>
            <person name="Ogas R."/>
            <person name="Tomko P."/>
            <person name="Gavelis G."/>
            <person name="Widhalm J.R."/>
            <person name="Wisecaver J.H."/>
        </authorList>
    </citation>
    <scope>NUCLEOTIDE SEQUENCE</scope>
    <source>
        <strain evidence="2">ECLA1</strain>
    </source>
</reference>
<evidence type="ECO:0000313" key="3">
    <source>
        <dbReference type="Proteomes" id="UP001283361"/>
    </source>
</evidence>
<name>A0AAE1ASI2_9GAST</name>
<feature type="non-terminal residue" evidence="2">
    <location>
        <position position="1"/>
    </location>
</feature>
<keyword evidence="1" id="KW-1133">Transmembrane helix</keyword>
<proteinExistence type="predicted"/>
<keyword evidence="1" id="KW-0812">Transmembrane</keyword>
<dbReference type="EMBL" id="JAWDGP010001275">
    <property type="protein sequence ID" value="KAK3793162.1"/>
    <property type="molecule type" value="Genomic_DNA"/>
</dbReference>
<keyword evidence="1" id="KW-0472">Membrane</keyword>
<keyword evidence="3" id="KW-1185">Reference proteome</keyword>
<evidence type="ECO:0000256" key="1">
    <source>
        <dbReference type="SAM" id="Phobius"/>
    </source>
</evidence>
<sequence>MFVSVDSRSETGCVSNQGTIKRPKMRITIRFILTLVTLGVLVPYLVLVLWSNGKTHTMPRTVEKMEISSPYAEQKEGKMRDQ</sequence>
<dbReference type="AlphaFoldDB" id="A0AAE1ASI2"/>
<protein>
    <submittedName>
        <fullName evidence="2">Uncharacterized protein</fullName>
    </submittedName>
</protein>
<gene>
    <name evidence="2" type="ORF">RRG08_009461</name>
</gene>
<comment type="caution">
    <text evidence="2">The sequence shown here is derived from an EMBL/GenBank/DDBJ whole genome shotgun (WGS) entry which is preliminary data.</text>
</comment>
<evidence type="ECO:0000313" key="2">
    <source>
        <dbReference type="EMBL" id="KAK3793162.1"/>
    </source>
</evidence>